<evidence type="ECO:0000313" key="3">
    <source>
        <dbReference type="Proteomes" id="UP001164746"/>
    </source>
</evidence>
<keyword evidence="1" id="KW-0472">Membrane</keyword>
<keyword evidence="1" id="KW-1133">Transmembrane helix</keyword>
<protein>
    <submittedName>
        <fullName evidence="2">Uncharacterized protein</fullName>
    </submittedName>
</protein>
<accession>A0ABY7FU78</accession>
<gene>
    <name evidence="2" type="ORF">MAR_011477</name>
</gene>
<name>A0ABY7FU78_MYAAR</name>
<proteinExistence type="predicted"/>
<organism evidence="2 3">
    <name type="scientific">Mya arenaria</name>
    <name type="common">Soft-shell clam</name>
    <dbReference type="NCBI Taxonomy" id="6604"/>
    <lineage>
        <taxon>Eukaryota</taxon>
        <taxon>Metazoa</taxon>
        <taxon>Spiralia</taxon>
        <taxon>Lophotrochozoa</taxon>
        <taxon>Mollusca</taxon>
        <taxon>Bivalvia</taxon>
        <taxon>Autobranchia</taxon>
        <taxon>Heteroconchia</taxon>
        <taxon>Euheterodonta</taxon>
        <taxon>Imparidentia</taxon>
        <taxon>Neoheterodontei</taxon>
        <taxon>Myida</taxon>
        <taxon>Myoidea</taxon>
        <taxon>Myidae</taxon>
        <taxon>Mya</taxon>
    </lineage>
</organism>
<sequence>MLPSTVDCNKKPIGVAPLGPVIVRSQINQLTSADFVKGMGAFNKSARPVVVAMVLIPTLFVVLWNVYTHWRKCQHKRHNQPGEERDVQRHIVYVGGKFKKKPLTII</sequence>
<dbReference type="EMBL" id="CP111025">
    <property type="protein sequence ID" value="WAR25773.1"/>
    <property type="molecule type" value="Genomic_DNA"/>
</dbReference>
<evidence type="ECO:0000256" key="1">
    <source>
        <dbReference type="SAM" id="Phobius"/>
    </source>
</evidence>
<feature type="transmembrane region" description="Helical" evidence="1">
    <location>
        <begin position="49"/>
        <end position="67"/>
    </location>
</feature>
<reference evidence="2" key="1">
    <citation type="submission" date="2022-11" db="EMBL/GenBank/DDBJ databases">
        <title>Centuries of genome instability and evolution in soft-shell clam transmissible cancer (bioRxiv).</title>
        <authorList>
            <person name="Hart S.F.M."/>
            <person name="Yonemitsu M.A."/>
            <person name="Giersch R.M."/>
            <person name="Beal B.F."/>
            <person name="Arriagada G."/>
            <person name="Davis B.W."/>
            <person name="Ostrander E.A."/>
            <person name="Goff S.P."/>
            <person name="Metzger M.J."/>
        </authorList>
    </citation>
    <scope>NUCLEOTIDE SEQUENCE</scope>
    <source>
        <strain evidence="2">MELC-2E11</strain>
        <tissue evidence="2">Siphon/mantle</tissue>
    </source>
</reference>
<dbReference type="Proteomes" id="UP001164746">
    <property type="component" value="Chromosome 14"/>
</dbReference>
<keyword evidence="3" id="KW-1185">Reference proteome</keyword>
<keyword evidence="1" id="KW-0812">Transmembrane</keyword>
<evidence type="ECO:0000313" key="2">
    <source>
        <dbReference type="EMBL" id="WAR25773.1"/>
    </source>
</evidence>